<reference evidence="2 3" key="1">
    <citation type="submission" date="2019-07" db="EMBL/GenBank/DDBJ databases">
        <title>Whole genome shotgun sequence of Actinotalea fermentans NBRC 105374.</title>
        <authorList>
            <person name="Hosoyama A."/>
            <person name="Uohara A."/>
            <person name="Ohji S."/>
            <person name="Ichikawa N."/>
        </authorList>
    </citation>
    <scope>NUCLEOTIDE SEQUENCE [LARGE SCALE GENOMIC DNA]</scope>
    <source>
        <strain evidence="2 3">NBRC 105374</strain>
    </source>
</reference>
<name>A0A511YY71_9CELL</name>
<protein>
    <submittedName>
        <fullName evidence="2">Uncharacterized protein</fullName>
    </submittedName>
</protein>
<organism evidence="2 3">
    <name type="scientific">Actinotalea fermentans</name>
    <dbReference type="NCBI Taxonomy" id="43671"/>
    <lineage>
        <taxon>Bacteria</taxon>
        <taxon>Bacillati</taxon>
        <taxon>Actinomycetota</taxon>
        <taxon>Actinomycetes</taxon>
        <taxon>Micrococcales</taxon>
        <taxon>Cellulomonadaceae</taxon>
        <taxon>Actinotalea</taxon>
    </lineage>
</organism>
<feature type="compositionally biased region" description="Basic and acidic residues" evidence="1">
    <location>
        <begin position="35"/>
        <end position="61"/>
    </location>
</feature>
<sequence length="267" mass="27921">MLTDWSRAEPKAAAGHVESHLRDERAVHQNRHDRRGVQRRRDLHVGTEARHLKLTAAEHSRRIAVRSGAQASKRAAATLASGLATPPGTSPRSRDTIAPAPRWSSSAGRSDPSPARRSPAATTATVSPASSRGASQRATAPEFRRQPATTTDPLAAVAAAMAEPFGDGRTNRSTGAASRRVAGDSDGARTAPSRCASARPTARTASCSEASVLARSSFHGDGKTRVPRSAATVTAVEKLSTSTTTVTSARHARAPALPQSIRRANAV</sequence>
<feature type="region of interest" description="Disordered" evidence="1">
    <location>
        <begin position="1"/>
        <end position="150"/>
    </location>
</feature>
<proteinExistence type="predicted"/>
<evidence type="ECO:0000313" key="2">
    <source>
        <dbReference type="EMBL" id="GEN80066.1"/>
    </source>
</evidence>
<evidence type="ECO:0000256" key="1">
    <source>
        <dbReference type="SAM" id="MobiDB-lite"/>
    </source>
</evidence>
<dbReference type="AlphaFoldDB" id="A0A511YY71"/>
<keyword evidence="3" id="KW-1185">Reference proteome</keyword>
<feature type="region of interest" description="Disordered" evidence="1">
    <location>
        <begin position="242"/>
        <end position="267"/>
    </location>
</feature>
<dbReference type="EMBL" id="BJYK01000005">
    <property type="protein sequence ID" value="GEN80066.1"/>
    <property type="molecule type" value="Genomic_DNA"/>
</dbReference>
<evidence type="ECO:0000313" key="3">
    <source>
        <dbReference type="Proteomes" id="UP000321484"/>
    </source>
</evidence>
<gene>
    <name evidence="2" type="ORF">AFE02nite_18000</name>
</gene>
<feature type="region of interest" description="Disordered" evidence="1">
    <location>
        <begin position="162"/>
        <end position="210"/>
    </location>
</feature>
<feature type="compositionally biased region" description="Basic and acidic residues" evidence="1">
    <location>
        <begin position="17"/>
        <end position="27"/>
    </location>
</feature>
<dbReference type="Proteomes" id="UP000321484">
    <property type="component" value="Unassembled WGS sequence"/>
</dbReference>
<comment type="caution">
    <text evidence="2">The sequence shown here is derived from an EMBL/GenBank/DDBJ whole genome shotgun (WGS) entry which is preliminary data.</text>
</comment>
<accession>A0A511YY71</accession>
<feature type="compositionally biased region" description="Basic and acidic residues" evidence="1">
    <location>
        <begin position="1"/>
        <end position="10"/>
    </location>
</feature>
<feature type="compositionally biased region" description="Low complexity" evidence="1">
    <location>
        <begin position="104"/>
        <end position="132"/>
    </location>
</feature>